<proteinExistence type="predicted"/>
<evidence type="ECO:0000256" key="1">
    <source>
        <dbReference type="SAM" id="Coils"/>
    </source>
</evidence>
<protein>
    <submittedName>
        <fullName evidence="2">tRNA (Adenine(22)-N(1))-methyltransferase</fullName>
        <ecNumber evidence="2">2.1.1.217</ecNumber>
    </submittedName>
</protein>
<name>A0A916JVD3_9BACL</name>
<dbReference type="Proteomes" id="UP000693672">
    <property type="component" value="Unassembled WGS sequence"/>
</dbReference>
<keyword evidence="2" id="KW-0489">Methyltransferase</keyword>
<gene>
    <name evidence="2" type="primary">trmK</name>
    <name evidence="2" type="ORF">PAESOLCIP111_00865</name>
</gene>
<dbReference type="PIRSF" id="PIRSF018637">
    <property type="entry name" value="TrmK"/>
    <property type="match status" value="1"/>
</dbReference>
<keyword evidence="3" id="KW-1185">Reference proteome</keyword>
<keyword evidence="2" id="KW-0808">Transferase</keyword>
<dbReference type="PANTHER" id="PTHR38451:SF1">
    <property type="entry name" value="TRNA (ADENINE(22)-N(1))-METHYLTRANSFERASE"/>
    <property type="match status" value="1"/>
</dbReference>
<dbReference type="RefSeq" id="WP_218090674.1">
    <property type="nucleotide sequence ID" value="NZ_CAJVAS010000002.1"/>
</dbReference>
<sequence>MLRLSKRLEMIAEQVPAGSRLADIGSDHALLPSYLAERGTIVRAVAGEVNPGPFEAAGKQVRSSGLDHIIDVRRGDGLEVIAPGEVDVITIAGMGGALIASILEAGQAKLDGVSRLVLQPNVGESLVRAWLLEHGWTLIGERIVEEDDKIYEILTAVAPEPGDTAYTRVYEPLLFSEETTADRDVLLKMGPYLTREASPVWVKKWRSELEKLEKICAALSQSDLEASKQKEREFRREMNRIEEVLACTQKARPSFN</sequence>
<dbReference type="GO" id="GO:0032259">
    <property type="term" value="P:methylation"/>
    <property type="evidence" value="ECO:0007669"/>
    <property type="project" value="UniProtKB-KW"/>
</dbReference>
<dbReference type="Pfam" id="PF04816">
    <property type="entry name" value="TrmK"/>
    <property type="match status" value="1"/>
</dbReference>
<dbReference type="PANTHER" id="PTHR38451">
    <property type="entry name" value="TRNA (ADENINE(22)-N(1))-METHYLTRANSFERASE"/>
    <property type="match status" value="1"/>
</dbReference>
<reference evidence="2" key="1">
    <citation type="submission" date="2021-06" db="EMBL/GenBank/DDBJ databases">
        <authorList>
            <person name="Criscuolo A."/>
        </authorList>
    </citation>
    <scope>NUCLEOTIDE SEQUENCE</scope>
    <source>
        <strain evidence="2">CIP111600</strain>
    </source>
</reference>
<dbReference type="GO" id="GO:0160105">
    <property type="term" value="F:tRNA (adenine(22)-N1)-methyltransferase activity"/>
    <property type="evidence" value="ECO:0007669"/>
    <property type="project" value="UniProtKB-EC"/>
</dbReference>
<feature type="coiled-coil region" evidence="1">
    <location>
        <begin position="202"/>
        <end position="244"/>
    </location>
</feature>
<comment type="caution">
    <text evidence="2">The sequence shown here is derived from an EMBL/GenBank/DDBJ whole genome shotgun (WGS) entry which is preliminary data.</text>
</comment>
<dbReference type="EC" id="2.1.1.217" evidence="2"/>
<evidence type="ECO:0000313" key="2">
    <source>
        <dbReference type="EMBL" id="CAG7605960.1"/>
    </source>
</evidence>
<dbReference type="InterPro" id="IPR006901">
    <property type="entry name" value="TrmK"/>
</dbReference>
<accession>A0A916JVD3</accession>
<keyword evidence="1" id="KW-0175">Coiled coil</keyword>
<dbReference type="EMBL" id="CAJVAS010000002">
    <property type="protein sequence ID" value="CAG7605960.1"/>
    <property type="molecule type" value="Genomic_DNA"/>
</dbReference>
<evidence type="ECO:0000313" key="3">
    <source>
        <dbReference type="Proteomes" id="UP000693672"/>
    </source>
</evidence>
<organism evidence="2 3">
    <name type="scientific">Paenibacillus solanacearum</name>
    <dbReference type="NCBI Taxonomy" id="2048548"/>
    <lineage>
        <taxon>Bacteria</taxon>
        <taxon>Bacillati</taxon>
        <taxon>Bacillota</taxon>
        <taxon>Bacilli</taxon>
        <taxon>Bacillales</taxon>
        <taxon>Paenibacillaceae</taxon>
        <taxon>Paenibacillus</taxon>
    </lineage>
</organism>
<dbReference type="AlphaFoldDB" id="A0A916JVD3"/>